<feature type="compositionally biased region" description="Basic and acidic residues" evidence="2">
    <location>
        <begin position="797"/>
        <end position="810"/>
    </location>
</feature>
<dbReference type="GO" id="GO:0036064">
    <property type="term" value="C:ciliary basal body"/>
    <property type="evidence" value="ECO:0007669"/>
    <property type="project" value="TreeGrafter"/>
</dbReference>
<organism evidence="3">
    <name type="scientific">Lamprotornis superbus</name>
    <dbReference type="NCBI Taxonomy" id="245042"/>
    <lineage>
        <taxon>Eukaryota</taxon>
        <taxon>Metazoa</taxon>
        <taxon>Chordata</taxon>
        <taxon>Craniata</taxon>
        <taxon>Vertebrata</taxon>
        <taxon>Euteleostomi</taxon>
        <taxon>Archelosauria</taxon>
        <taxon>Archosauria</taxon>
        <taxon>Dinosauria</taxon>
        <taxon>Saurischia</taxon>
        <taxon>Theropoda</taxon>
        <taxon>Coelurosauria</taxon>
        <taxon>Aves</taxon>
        <taxon>Neognathae</taxon>
        <taxon>Neoaves</taxon>
        <taxon>Telluraves</taxon>
        <taxon>Australaves</taxon>
        <taxon>Passeriformes</taxon>
        <taxon>Sturnidae</taxon>
        <taxon>Lamprotornis</taxon>
    </lineage>
</organism>
<feature type="coiled-coil region" evidence="1">
    <location>
        <begin position="184"/>
        <end position="304"/>
    </location>
</feature>
<evidence type="ECO:0000313" key="3">
    <source>
        <dbReference type="EMBL" id="KAG0125265.1"/>
    </source>
</evidence>
<gene>
    <name evidence="4" type="ORF">IHE44_0005079</name>
    <name evidence="3" type="ORF">IHE44_005644</name>
</gene>
<reference evidence="4 5" key="2">
    <citation type="journal article" date="2021" name="J. Hered.">
        <title>Feather Gene Expression Elucidates the Developmental Basis of Plumage Iridescence in African Starlings.</title>
        <authorList>
            <person name="Rubenstein D.R."/>
            <person name="Corvelo A."/>
            <person name="MacManes M.D."/>
            <person name="Maia R."/>
            <person name="Narzisi G."/>
            <person name="Rousaki A."/>
            <person name="Vandenabeele P."/>
            <person name="Shawkey M.D."/>
            <person name="Solomon J."/>
        </authorList>
    </citation>
    <scope>NUCLEOTIDE SEQUENCE [LARGE SCALE GENOMIC DNA]</scope>
    <source>
        <strain evidence="4">SS15</strain>
    </source>
</reference>
<evidence type="ECO:0000313" key="5">
    <source>
        <dbReference type="Proteomes" id="UP000618051"/>
    </source>
</evidence>
<feature type="coiled-coil region" evidence="1">
    <location>
        <begin position="431"/>
        <end position="462"/>
    </location>
</feature>
<feature type="compositionally biased region" description="Basic and acidic residues" evidence="2">
    <location>
        <begin position="965"/>
        <end position="983"/>
    </location>
</feature>
<feature type="compositionally biased region" description="Basic and acidic residues" evidence="2">
    <location>
        <begin position="734"/>
        <end position="745"/>
    </location>
</feature>
<dbReference type="PANTHER" id="PTHR39063">
    <property type="entry name" value="ORAL-FACIAL-DIGITAL SYNDROME 1 PROTEIN HOMOLOG"/>
    <property type="match status" value="1"/>
</dbReference>
<evidence type="ECO:0000256" key="1">
    <source>
        <dbReference type="SAM" id="Coils"/>
    </source>
</evidence>
<keyword evidence="5" id="KW-1185">Reference proteome</keyword>
<dbReference type="EMBL" id="JADDUC020000002">
    <property type="protein sequence ID" value="KAI1241599.1"/>
    <property type="molecule type" value="Genomic_DNA"/>
</dbReference>
<dbReference type="Proteomes" id="UP000618051">
    <property type="component" value="Unassembled WGS sequence"/>
</dbReference>
<reference evidence="3" key="1">
    <citation type="submission" date="2020-10" db="EMBL/GenBank/DDBJ databases">
        <title>Feather gene expression reveals the developmental basis of iridescence in African starlings.</title>
        <authorList>
            <person name="Rubenstein D.R."/>
        </authorList>
    </citation>
    <scope>NUCLEOTIDE SEQUENCE</scope>
    <source>
        <strain evidence="3">SS15</strain>
        <tissue evidence="3">Liver</tissue>
    </source>
</reference>
<feature type="region of interest" description="Disordered" evidence="2">
    <location>
        <begin position="965"/>
        <end position="986"/>
    </location>
</feature>
<feature type="region of interest" description="Disordered" evidence="2">
    <location>
        <begin position="591"/>
        <end position="614"/>
    </location>
</feature>
<dbReference type="Pfam" id="PF16045">
    <property type="entry name" value="LisH_2"/>
    <property type="match status" value="1"/>
</dbReference>
<feature type="compositionally biased region" description="Polar residues" evidence="2">
    <location>
        <begin position="600"/>
        <end position="611"/>
    </location>
</feature>
<comment type="caution">
    <text evidence="3">The sequence shown here is derived from an EMBL/GenBank/DDBJ whole genome shotgun (WGS) entry which is preliminary data.</text>
</comment>
<protein>
    <recommendedName>
        <fullName evidence="6">OFD1 protein</fullName>
    </recommendedName>
</protein>
<feature type="coiled-coil region" evidence="1">
    <location>
        <begin position="488"/>
        <end position="543"/>
    </location>
</feature>
<reference evidence="4" key="3">
    <citation type="submission" date="2022-01" db="EMBL/GenBank/DDBJ databases">
        <authorList>
            <person name="Rubenstein D.R."/>
        </authorList>
    </citation>
    <scope>NUCLEOTIDE SEQUENCE</scope>
    <source>
        <strain evidence="4">SS15</strain>
        <tissue evidence="4">Liver</tissue>
    </source>
</reference>
<dbReference type="GO" id="GO:0005576">
    <property type="term" value="C:extracellular region"/>
    <property type="evidence" value="ECO:0007669"/>
    <property type="project" value="GOC"/>
</dbReference>
<dbReference type="GO" id="GO:0060287">
    <property type="term" value="P:epithelial cilium movement involved in determination of left/right asymmetry"/>
    <property type="evidence" value="ECO:0007669"/>
    <property type="project" value="TreeGrafter"/>
</dbReference>
<evidence type="ECO:0008006" key="6">
    <source>
        <dbReference type="Google" id="ProtNLM"/>
    </source>
</evidence>
<evidence type="ECO:0000313" key="4">
    <source>
        <dbReference type="EMBL" id="KAI1241599.1"/>
    </source>
</evidence>
<dbReference type="EMBL" id="JADDUC010000022">
    <property type="protein sequence ID" value="KAG0125265.1"/>
    <property type="molecule type" value="Genomic_DNA"/>
</dbReference>
<sequence length="1227" mass="140008">MASTLSQEELRKRLYQTFKSRGVLDTLKTQLRNQLIHELMHPVLNGELQPQMVPSEDSSLLITASNSLVADHLERCGYEYSLSVFFPESGLEKKKLWTVQDLLQLMRISPKSSLYKSLTSGTRKENKGFLMQILIGLTEHHLNRETHNTETQTTSVPSYRESLAEKLQLIDEQFADSYPQHQKYESLEVKLNEYRKEIEKQLQEEMHQKLEHFKEVEIAKIKMEEKVQTQKEISELRHELEKMHQAKSEALISREKNAIERLQKQQEIEAKEVYAQRQSLLKDIEAIRTREAELKQRMEAFEITQKVQEERNKAVEDALRRREVAVKNIEETYDQKLKTELLKYQLELKEEYIARTNKVTEDEKKNKEKAMLLQEEAVAVNSKKEELKQAVSRTKELELDLESVKAQVLLVNKQNQLLTEKLKEVSDYPLLKEEKLELQVQNKLLRQQLDETRSENQRLRDKLSQPSAEYLACQVELRRAEHSKKLVLDEFESHKQMLEKQLQSEIERCAQLKAQLLDSEATVRKLNVQVEELKLQVKQTQAALENEVYRNPKPSLVDRSVLDFLGDRMVPHDIYVDGAFPRSLVLPAAGTLSAGPGPGSRQQLQPRSASPDSDLECIAQARARVRELEKEAEYLDEAYRSYQHRVMLNAAASRTPRKMQPPLILQGPLSRHPLATQQELLEDNPSSPHSPLSSPRGEEHIKRTGQADIFKTPLTSPHRGASPRRLSSTPISKPKRDLSNKKIPGDIKISSLTSSQRSVDQVLSPISKPYSLSSSESVPSSPSSHGQKIRFQSQQTDKQDLSDTHKPEKLRYEDLEEHIYTLEDQGDIPEECESDVLHPSGDIVDGNCVTAPVPATATSLQDLTVLDQRQIEEQNREVEKNLEGERKAREDRRKKEQQEALESEQKEVEMLKKEPYIQDSMKTDEEIEDKEGVKSEHSNTAAENNVKDPPSNPLEKYMRIIQQSREQELANKDSKKEEIREMSPSEGLLSTEIDRTKKFPHDHLLVKVFHGGTWFTQFQSVECDRPKLRCPFCCMAGGGATFKSSSSHVSPPTPAFMEFLSDCSCWMLGRGSACCIMLAWNNYHYCMLHTAAAAAAPAGQPCPMQEGRELWNRTVWHRSGAAPMAQVWGVPKQPPCSLGGAAAVPSHTHELLSEIPAGHGFLWEVLNHTPCTCLRCAQSYCLLARGTCHCSVQGVTHICTAEQLFADLSELQNSSAELLWQTFMCKN</sequence>
<feature type="coiled-coil region" evidence="1">
    <location>
        <begin position="370"/>
        <end position="407"/>
    </location>
</feature>
<dbReference type="OrthoDB" id="206339at2759"/>
<feature type="region of interest" description="Disordered" evidence="2">
    <location>
        <begin position="681"/>
        <end position="810"/>
    </location>
</feature>
<evidence type="ECO:0000256" key="2">
    <source>
        <dbReference type="SAM" id="MobiDB-lite"/>
    </source>
</evidence>
<keyword evidence="1" id="KW-0175">Coiled coil</keyword>
<feature type="compositionally biased region" description="Polar residues" evidence="2">
    <location>
        <begin position="750"/>
        <end position="761"/>
    </location>
</feature>
<dbReference type="InterPro" id="IPR055289">
    <property type="entry name" value="OFD1"/>
</dbReference>
<dbReference type="AlphaFoldDB" id="A0A835TYE9"/>
<dbReference type="InterPro" id="IPR006594">
    <property type="entry name" value="LisH"/>
</dbReference>
<feature type="coiled-coil region" evidence="1">
    <location>
        <begin position="618"/>
        <end position="645"/>
    </location>
</feature>
<feature type="compositionally biased region" description="Low complexity" evidence="2">
    <location>
        <begin position="764"/>
        <end position="784"/>
    </location>
</feature>
<dbReference type="PROSITE" id="PS50896">
    <property type="entry name" value="LISH"/>
    <property type="match status" value="1"/>
</dbReference>
<feature type="compositionally biased region" description="Low complexity" evidence="2">
    <location>
        <begin position="685"/>
        <end position="695"/>
    </location>
</feature>
<accession>A0A835TYE9</accession>
<feature type="compositionally biased region" description="Basic and acidic residues" evidence="2">
    <location>
        <begin position="872"/>
        <end position="937"/>
    </location>
</feature>
<proteinExistence type="predicted"/>
<feature type="region of interest" description="Disordered" evidence="2">
    <location>
        <begin position="872"/>
        <end position="953"/>
    </location>
</feature>
<dbReference type="PANTHER" id="PTHR39063:SF1">
    <property type="entry name" value="OFD1 CENTRIOLE AND CENTRIOLAR SATELLITE PROTEIN"/>
    <property type="match status" value="1"/>
</dbReference>
<dbReference type="GO" id="GO:0005813">
    <property type="term" value="C:centrosome"/>
    <property type="evidence" value="ECO:0007669"/>
    <property type="project" value="TreeGrafter"/>
</dbReference>
<dbReference type="SMART" id="SM00667">
    <property type="entry name" value="LisH"/>
    <property type="match status" value="1"/>
</dbReference>
<name>A0A835TYE9_9PASS</name>